<sequence length="87" mass="8708">MLKPILTAAVVVAFGTAASANNGIGETVSGTFKGGPNSAHGQTYGSVNKAVNEAIRENGSYTSVHSGKTYDKPGAGNRLGNGAGNRN</sequence>
<evidence type="ECO:0000256" key="1">
    <source>
        <dbReference type="SAM" id="MobiDB-lite"/>
    </source>
</evidence>
<proteinExistence type="predicted"/>
<feature type="compositionally biased region" description="Gly residues" evidence="1">
    <location>
        <begin position="77"/>
        <end position="87"/>
    </location>
</feature>
<protein>
    <recommendedName>
        <fullName evidence="5">DUF680 domain-containing protein</fullName>
    </recommendedName>
</protein>
<reference evidence="3 4" key="1">
    <citation type="submission" date="2022-10" db="EMBL/GenBank/DDBJ databases">
        <title>Defluviimonas sp. nov., isolated from ocean surface sediments.</title>
        <authorList>
            <person name="He W."/>
            <person name="Wang L."/>
            <person name="Zhang D.-F."/>
        </authorList>
    </citation>
    <scope>NUCLEOTIDE SEQUENCE [LARGE SCALE GENOMIC DNA]</scope>
    <source>
        <strain evidence="3 4">WL0050</strain>
    </source>
</reference>
<accession>A0ABT2ZRG1</accession>
<gene>
    <name evidence="3" type="ORF">OEZ71_14975</name>
</gene>
<name>A0ABT2ZRG1_9RHOB</name>
<dbReference type="Proteomes" id="UP001652564">
    <property type="component" value="Unassembled WGS sequence"/>
</dbReference>
<evidence type="ECO:0008006" key="5">
    <source>
        <dbReference type="Google" id="ProtNLM"/>
    </source>
</evidence>
<dbReference type="RefSeq" id="WP_263740804.1">
    <property type="nucleotide sequence ID" value="NZ_JAOWKZ010000003.1"/>
</dbReference>
<organism evidence="3 4">
    <name type="scientific">Albidovulum litorale</name>
    <dbReference type="NCBI Taxonomy" id="2984134"/>
    <lineage>
        <taxon>Bacteria</taxon>
        <taxon>Pseudomonadati</taxon>
        <taxon>Pseudomonadota</taxon>
        <taxon>Alphaproteobacteria</taxon>
        <taxon>Rhodobacterales</taxon>
        <taxon>Paracoccaceae</taxon>
        <taxon>Albidovulum</taxon>
    </lineage>
</organism>
<keyword evidence="2" id="KW-0732">Signal</keyword>
<dbReference type="EMBL" id="JAOWKZ010000003">
    <property type="protein sequence ID" value="MCV2873603.1"/>
    <property type="molecule type" value="Genomic_DNA"/>
</dbReference>
<comment type="caution">
    <text evidence="3">The sequence shown here is derived from an EMBL/GenBank/DDBJ whole genome shotgun (WGS) entry which is preliminary data.</text>
</comment>
<feature type="chain" id="PRO_5046781700" description="DUF680 domain-containing protein" evidence="2">
    <location>
        <begin position="21"/>
        <end position="87"/>
    </location>
</feature>
<feature type="region of interest" description="Disordered" evidence="1">
    <location>
        <begin position="59"/>
        <end position="87"/>
    </location>
</feature>
<feature type="signal peptide" evidence="2">
    <location>
        <begin position="1"/>
        <end position="20"/>
    </location>
</feature>
<keyword evidence="4" id="KW-1185">Reference proteome</keyword>
<evidence type="ECO:0000313" key="3">
    <source>
        <dbReference type="EMBL" id="MCV2873603.1"/>
    </source>
</evidence>
<evidence type="ECO:0000313" key="4">
    <source>
        <dbReference type="Proteomes" id="UP001652564"/>
    </source>
</evidence>
<evidence type="ECO:0000256" key="2">
    <source>
        <dbReference type="SAM" id="SignalP"/>
    </source>
</evidence>